<dbReference type="EMBL" id="LABY01000178">
    <property type="protein sequence ID" value="KMO32311.1"/>
    <property type="molecule type" value="Genomic_DNA"/>
</dbReference>
<sequence length="228" mass="25871">MTNQGTPIADVKDWQRRWHAILDRNGIELEGRTDPAQLPPIEEDFRLHFAFWTLDTDQGVRIRGEALGLLPHGDAIAGRIERHLRTPRHLMEESEAEAILRSGLRAVRSDGVDAPDETSAVRFMDASTISYLEAFREADTPFEGLGDTLSARAGRRSGAIGRQAYFFLSEPLYRLASFYTVRDWAMWPLCSHEDEPDLTESGWRLFKGGWVPGLDANGLFLYRLPDER</sequence>
<dbReference type="AlphaFoldDB" id="A0A0J6V0I9"/>
<dbReference type="Proteomes" id="UP000035955">
    <property type="component" value="Unassembled WGS sequence"/>
</dbReference>
<dbReference type="RefSeq" id="WP_048446742.1">
    <property type="nucleotide sequence ID" value="NZ_LABY01000178.1"/>
</dbReference>
<dbReference type="PATRIC" id="fig|298794.3.peg.2341"/>
<gene>
    <name evidence="1" type="ORF">VQ02_24040</name>
</gene>
<dbReference type="OrthoDB" id="7841259at2"/>
<protein>
    <submittedName>
        <fullName evidence="1">Uncharacterized protein</fullName>
    </submittedName>
</protein>
<organism evidence="1 2">
    <name type="scientific">Methylobacterium variabile</name>
    <dbReference type="NCBI Taxonomy" id="298794"/>
    <lineage>
        <taxon>Bacteria</taxon>
        <taxon>Pseudomonadati</taxon>
        <taxon>Pseudomonadota</taxon>
        <taxon>Alphaproteobacteria</taxon>
        <taxon>Hyphomicrobiales</taxon>
        <taxon>Methylobacteriaceae</taxon>
        <taxon>Methylobacterium</taxon>
    </lineage>
</organism>
<comment type="caution">
    <text evidence="1">The sequence shown here is derived from an EMBL/GenBank/DDBJ whole genome shotgun (WGS) entry which is preliminary data.</text>
</comment>
<accession>A0A0J6V0I9</accession>
<name>A0A0J6V0I9_9HYPH</name>
<reference evidence="1 2" key="1">
    <citation type="submission" date="2015-03" db="EMBL/GenBank/DDBJ databases">
        <title>Genome sequencing of Methylobacterium variabile DSM 16961.</title>
        <authorList>
            <person name="Chaudhry V."/>
            <person name="Patil P.B."/>
        </authorList>
    </citation>
    <scope>NUCLEOTIDE SEQUENCE [LARGE SCALE GENOMIC DNA]</scope>
    <source>
        <strain evidence="1 2">DSM 16961</strain>
    </source>
</reference>
<proteinExistence type="predicted"/>
<keyword evidence="2" id="KW-1185">Reference proteome</keyword>
<evidence type="ECO:0000313" key="1">
    <source>
        <dbReference type="EMBL" id="KMO32311.1"/>
    </source>
</evidence>
<evidence type="ECO:0000313" key="2">
    <source>
        <dbReference type="Proteomes" id="UP000035955"/>
    </source>
</evidence>